<evidence type="ECO:0000313" key="1">
    <source>
        <dbReference type="EMBL" id="MBU9764242.1"/>
    </source>
</evidence>
<protein>
    <submittedName>
        <fullName evidence="1">Uncharacterized protein</fullName>
    </submittedName>
</protein>
<reference evidence="1 2" key="1">
    <citation type="journal article" date="2021" name="Sci. Rep.">
        <title>Phenotypic and genomic hallmarks of a novel, potentially pathogenic rapidly growing Mycobacterium species related to the Mycobacterium fortuitum complex.</title>
        <authorList>
            <person name="Gharbi R."/>
            <person name="Khanna V."/>
            <person name="Frigui W."/>
            <person name="Mhenni B."/>
            <person name="Brosch R."/>
            <person name="Mardassi H."/>
        </authorList>
    </citation>
    <scope>NUCLEOTIDE SEQUENCE [LARGE SCALE GENOMIC DNA]</scope>
    <source>
        <strain evidence="1 2">TNTM28</strain>
    </source>
</reference>
<dbReference type="Proteomes" id="UP000812982">
    <property type="component" value="Unassembled WGS sequence"/>
</dbReference>
<accession>A0ABS6KKY2</accession>
<gene>
    <name evidence="1" type="ORF">FR943_10360</name>
</gene>
<sequence length="159" mass="17496">MLKLLPGKGLTRLKLGQIPVGGVHIDVARQRVGVWYTDEPQDLFDRLPGLWPGWQTECWDDRYEEHVAKCGGKLRLPAMDLAAGVIAGRDWIHKRVYQSFEDSPAGAIMRIASLVSPLHPGLEVSADALSNGTTRPTPNQWAQFESACSQVSGLYTQSA</sequence>
<organism evidence="1 2">
    <name type="scientific">[Mycobacterium] fortunisiensis</name>
    <dbReference type="NCBI Taxonomy" id="2600579"/>
    <lineage>
        <taxon>Bacteria</taxon>
        <taxon>Bacillati</taxon>
        <taxon>Actinomycetota</taxon>
        <taxon>Actinomycetes</taxon>
        <taxon>Mycobacteriales</taxon>
        <taxon>Mycobacteriaceae</taxon>
        <taxon>Mycolicibacterium</taxon>
    </lineage>
</organism>
<dbReference type="EMBL" id="VOMB01000016">
    <property type="protein sequence ID" value="MBU9764242.1"/>
    <property type="molecule type" value="Genomic_DNA"/>
</dbReference>
<comment type="caution">
    <text evidence="1">The sequence shown here is derived from an EMBL/GenBank/DDBJ whole genome shotgun (WGS) entry which is preliminary data.</text>
</comment>
<evidence type="ECO:0000313" key="2">
    <source>
        <dbReference type="Proteomes" id="UP000812982"/>
    </source>
</evidence>
<keyword evidence="2" id="KW-1185">Reference proteome</keyword>
<proteinExistence type="predicted"/>
<name>A0ABS6KKY2_9MYCO</name>